<dbReference type="InterPro" id="IPR051681">
    <property type="entry name" value="Ser/Thr_Kinases-Pseudokinases"/>
</dbReference>
<keyword evidence="5" id="KW-0175">Coiled coil</keyword>
<dbReference type="SMART" id="SM00220">
    <property type="entry name" value="S_TKc"/>
    <property type="match status" value="1"/>
</dbReference>
<feature type="domain" description="Protein kinase" evidence="6">
    <location>
        <begin position="195"/>
        <end position="485"/>
    </location>
</feature>
<comment type="caution">
    <text evidence="7">The sequence shown here is derived from an EMBL/GenBank/DDBJ whole genome shotgun (WGS) entry which is preliminary data.</text>
</comment>
<dbReference type="PROSITE" id="PS50011">
    <property type="entry name" value="PROTEIN_KINASE_DOM"/>
    <property type="match status" value="1"/>
</dbReference>
<sequence>MSGQLDPNATFSEAAFATFKTAAEILGAYTPIISSVATLVKEIDQIFENSECNKKICLLMVERVQTTEFAMKKMMRRKDENEKFFLSKSYYLAFLRFENILKRIKDYTLLVSNLKGYRTLISAKKIKDQYIQLTNEYDDCMKDLHFSIAIANEEERKAEAEQVEESLKEIEDTLEKIETDIKDNNNKMVTTLQKIENIDTVVQEIFNILEMAKRSKEQTKAPEIKPNELFDPSYSKITDARGSHQHIIKKIYKSFDVACKPIMDFENRQTELSILEKLSLSPNILRFYGLSKLNNVTMVLEWAEHRSLKELYCSYDIAWTRKIQMIRDICRGILFLREVNVFHHDIRCENVFITQNLDPKLGNFKYARGVDEMISINLSSELMNVVRWMAPEQIEKYKKNKCNELNYTLNCEIYSHVLRGNRERLLSGNFNDPKDYNIQKTFMKIIDEALDNPINVGLLTDGTIDFDGTITAKNLKIPQFNEPFLFSNFDNNMDIDLDEKHENVDTIMSLDEGIEFHQKRDHEKAWKCFDENSNLGNILANYWKGYYLYVGYFVKKDEIQANKFFKIAADGNIPDAQFRYAVSLYPEATTNEEKRKEFLDYLTLAACNRHADAAQVLGDIYLNGKLKVKPDKSLGLSYLKTAALVAIEKVE</sequence>
<dbReference type="Gene3D" id="1.20.930.20">
    <property type="entry name" value="Adaptor protein Cbl, N-terminal domain"/>
    <property type="match status" value="1"/>
</dbReference>
<keyword evidence="4" id="KW-0067">ATP-binding</keyword>
<dbReference type="InterPro" id="IPR011009">
    <property type="entry name" value="Kinase-like_dom_sf"/>
</dbReference>
<keyword evidence="2" id="KW-0547">Nucleotide-binding</keyword>
<dbReference type="InterPro" id="IPR000719">
    <property type="entry name" value="Prot_kinase_dom"/>
</dbReference>
<dbReference type="InterPro" id="IPR006597">
    <property type="entry name" value="Sel1-like"/>
</dbReference>
<feature type="coiled-coil region" evidence="5">
    <location>
        <begin position="123"/>
        <end position="187"/>
    </location>
</feature>
<evidence type="ECO:0000256" key="2">
    <source>
        <dbReference type="ARBA" id="ARBA00022741"/>
    </source>
</evidence>
<dbReference type="SUPFAM" id="SSF81901">
    <property type="entry name" value="HCP-like"/>
    <property type="match status" value="1"/>
</dbReference>
<proteinExistence type="predicted"/>
<dbReference type="CDD" id="cd21037">
    <property type="entry name" value="MLKL_NTD"/>
    <property type="match status" value="1"/>
</dbReference>
<keyword evidence="8" id="KW-1185">Reference proteome</keyword>
<evidence type="ECO:0000256" key="4">
    <source>
        <dbReference type="ARBA" id="ARBA00022840"/>
    </source>
</evidence>
<dbReference type="SMART" id="SM00671">
    <property type="entry name" value="SEL1"/>
    <property type="match status" value="2"/>
</dbReference>
<gene>
    <name evidence="7" type="ORF">GMARGA_LOCUS23638</name>
</gene>
<name>A0ABN7VWM1_GIGMA</name>
<dbReference type="Gene3D" id="1.10.510.10">
    <property type="entry name" value="Transferase(Phosphotransferase) domain 1"/>
    <property type="match status" value="1"/>
</dbReference>
<dbReference type="SUPFAM" id="SSF56112">
    <property type="entry name" value="Protein kinase-like (PK-like)"/>
    <property type="match status" value="1"/>
</dbReference>
<accession>A0ABN7VWM1</accession>
<keyword evidence="3" id="KW-0418">Kinase</keyword>
<dbReference type="InterPro" id="IPR008266">
    <property type="entry name" value="Tyr_kinase_AS"/>
</dbReference>
<dbReference type="Pfam" id="PF08238">
    <property type="entry name" value="Sel1"/>
    <property type="match status" value="2"/>
</dbReference>
<dbReference type="EMBL" id="CAJVQB010024116">
    <property type="protein sequence ID" value="CAG8803387.1"/>
    <property type="molecule type" value="Genomic_DNA"/>
</dbReference>
<dbReference type="Proteomes" id="UP000789901">
    <property type="component" value="Unassembled WGS sequence"/>
</dbReference>
<dbReference type="InterPro" id="IPR001245">
    <property type="entry name" value="Ser-Thr/Tyr_kinase_cat_dom"/>
</dbReference>
<dbReference type="PANTHER" id="PTHR44329">
    <property type="entry name" value="SERINE/THREONINE-PROTEIN KINASE TNNI3K-RELATED"/>
    <property type="match status" value="1"/>
</dbReference>
<keyword evidence="1" id="KW-0808">Transferase</keyword>
<evidence type="ECO:0000256" key="1">
    <source>
        <dbReference type="ARBA" id="ARBA00022679"/>
    </source>
</evidence>
<protein>
    <submittedName>
        <fullName evidence="7">40862_t:CDS:1</fullName>
    </submittedName>
</protein>
<reference evidence="7 8" key="1">
    <citation type="submission" date="2021-06" db="EMBL/GenBank/DDBJ databases">
        <authorList>
            <person name="Kallberg Y."/>
            <person name="Tangrot J."/>
            <person name="Rosling A."/>
        </authorList>
    </citation>
    <scope>NUCLEOTIDE SEQUENCE [LARGE SCALE GENOMIC DNA]</scope>
    <source>
        <strain evidence="7 8">120-4 pot B 10/14</strain>
    </source>
</reference>
<evidence type="ECO:0000313" key="7">
    <source>
        <dbReference type="EMBL" id="CAG8803387.1"/>
    </source>
</evidence>
<evidence type="ECO:0000313" key="8">
    <source>
        <dbReference type="Proteomes" id="UP000789901"/>
    </source>
</evidence>
<evidence type="ECO:0000256" key="3">
    <source>
        <dbReference type="ARBA" id="ARBA00022777"/>
    </source>
</evidence>
<dbReference type="PROSITE" id="PS00109">
    <property type="entry name" value="PROTEIN_KINASE_TYR"/>
    <property type="match status" value="1"/>
</dbReference>
<dbReference type="Pfam" id="PF07714">
    <property type="entry name" value="PK_Tyr_Ser-Thr"/>
    <property type="match status" value="1"/>
</dbReference>
<organism evidence="7 8">
    <name type="scientific">Gigaspora margarita</name>
    <dbReference type="NCBI Taxonomy" id="4874"/>
    <lineage>
        <taxon>Eukaryota</taxon>
        <taxon>Fungi</taxon>
        <taxon>Fungi incertae sedis</taxon>
        <taxon>Mucoromycota</taxon>
        <taxon>Glomeromycotina</taxon>
        <taxon>Glomeromycetes</taxon>
        <taxon>Diversisporales</taxon>
        <taxon>Gigasporaceae</taxon>
        <taxon>Gigaspora</taxon>
    </lineage>
</organism>
<dbReference type="Gene3D" id="1.25.40.10">
    <property type="entry name" value="Tetratricopeptide repeat domain"/>
    <property type="match status" value="1"/>
</dbReference>
<dbReference type="InterPro" id="IPR059179">
    <property type="entry name" value="MLKL-like_MCAfunc"/>
</dbReference>
<dbReference type="InterPro" id="IPR011990">
    <property type="entry name" value="TPR-like_helical_dom_sf"/>
</dbReference>
<dbReference type="InterPro" id="IPR036537">
    <property type="entry name" value="Adaptor_Cbl_N_dom_sf"/>
</dbReference>
<evidence type="ECO:0000259" key="6">
    <source>
        <dbReference type="PROSITE" id="PS50011"/>
    </source>
</evidence>
<dbReference type="PANTHER" id="PTHR44329:SF288">
    <property type="entry name" value="MITOGEN-ACTIVATED PROTEIN KINASE KINASE KINASE 20"/>
    <property type="match status" value="1"/>
</dbReference>
<evidence type="ECO:0000256" key="5">
    <source>
        <dbReference type="SAM" id="Coils"/>
    </source>
</evidence>